<keyword evidence="5" id="KW-0482">Metalloprotease</keyword>
<keyword evidence="2" id="KW-0479">Metal-binding</keyword>
<keyword evidence="4" id="KW-0862">Zinc</keyword>
<protein>
    <recommendedName>
        <fullName evidence="6">JAB domain-containing protein</fullName>
    </recommendedName>
</protein>
<dbReference type="InterPro" id="IPR051929">
    <property type="entry name" value="VirAsm_ModProt"/>
</dbReference>
<dbReference type="GO" id="GO:0006508">
    <property type="term" value="P:proteolysis"/>
    <property type="evidence" value="ECO:0007669"/>
    <property type="project" value="UniProtKB-KW"/>
</dbReference>
<keyword evidence="3" id="KW-0378">Hydrolase</keyword>
<dbReference type="GO" id="GO:0008235">
    <property type="term" value="F:metalloexopeptidase activity"/>
    <property type="evidence" value="ECO:0007669"/>
    <property type="project" value="TreeGrafter"/>
</dbReference>
<proteinExistence type="predicted"/>
<evidence type="ECO:0000256" key="1">
    <source>
        <dbReference type="ARBA" id="ARBA00022670"/>
    </source>
</evidence>
<dbReference type="GO" id="GO:0008270">
    <property type="term" value="F:zinc ion binding"/>
    <property type="evidence" value="ECO:0007669"/>
    <property type="project" value="TreeGrafter"/>
</dbReference>
<gene>
    <name evidence="7" type="ORF">AVDCRST_MAG88-414</name>
</gene>
<dbReference type="Pfam" id="PF14464">
    <property type="entry name" value="Prok-JAB"/>
    <property type="match status" value="1"/>
</dbReference>
<dbReference type="PANTHER" id="PTHR34858:SF1">
    <property type="entry name" value="CYSO-CYSTEINE PEPTIDASE"/>
    <property type="match status" value="1"/>
</dbReference>
<dbReference type="SUPFAM" id="SSF102712">
    <property type="entry name" value="JAB1/MPN domain"/>
    <property type="match status" value="1"/>
</dbReference>
<dbReference type="EMBL" id="CADCWM010000141">
    <property type="protein sequence ID" value="CAA9546105.1"/>
    <property type="molecule type" value="Genomic_DNA"/>
</dbReference>
<evidence type="ECO:0000259" key="6">
    <source>
        <dbReference type="Pfam" id="PF14464"/>
    </source>
</evidence>
<name>A0A6J4UC76_9BACT</name>
<evidence type="ECO:0000256" key="5">
    <source>
        <dbReference type="ARBA" id="ARBA00023049"/>
    </source>
</evidence>
<evidence type="ECO:0000256" key="3">
    <source>
        <dbReference type="ARBA" id="ARBA00022801"/>
    </source>
</evidence>
<dbReference type="PANTHER" id="PTHR34858">
    <property type="entry name" value="CYSO-CYSTEINE PEPTIDASE"/>
    <property type="match status" value="1"/>
</dbReference>
<organism evidence="7">
    <name type="scientific">uncultured Thermomicrobiales bacterium</name>
    <dbReference type="NCBI Taxonomy" id="1645740"/>
    <lineage>
        <taxon>Bacteria</taxon>
        <taxon>Pseudomonadati</taxon>
        <taxon>Thermomicrobiota</taxon>
        <taxon>Thermomicrobia</taxon>
        <taxon>Thermomicrobiales</taxon>
        <taxon>environmental samples</taxon>
    </lineage>
</organism>
<evidence type="ECO:0000313" key="7">
    <source>
        <dbReference type="EMBL" id="CAA9546105.1"/>
    </source>
</evidence>
<reference evidence="7" key="1">
    <citation type="submission" date="2020-02" db="EMBL/GenBank/DDBJ databases">
        <authorList>
            <person name="Meier V. D."/>
        </authorList>
    </citation>
    <scope>NUCLEOTIDE SEQUENCE</scope>
    <source>
        <strain evidence="7">AVDCRST_MAG88</strain>
    </source>
</reference>
<evidence type="ECO:0000256" key="4">
    <source>
        <dbReference type="ARBA" id="ARBA00022833"/>
    </source>
</evidence>
<keyword evidence="1" id="KW-0645">Protease</keyword>
<dbReference type="InterPro" id="IPR028090">
    <property type="entry name" value="JAB_dom_prok"/>
</dbReference>
<dbReference type="AlphaFoldDB" id="A0A6J4UC76"/>
<feature type="domain" description="JAB" evidence="6">
    <location>
        <begin position="21"/>
        <end position="122"/>
    </location>
</feature>
<sequence>MTTERRRGRVGMPLDRLLMPRHLFDVMIDELLRASPNEGCGIIATTGERAVRLYPGTNVEASAVRYLMDPVEVVTALLDIESRGWCMGATYHSHPAGPAWPSATDLREAYYPEALTVIVSLARAEPRAGAFALGAGTPRAVPFVID</sequence>
<dbReference type="Gene3D" id="3.40.140.10">
    <property type="entry name" value="Cytidine Deaminase, domain 2"/>
    <property type="match status" value="1"/>
</dbReference>
<accession>A0A6J4UC76</accession>
<evidence type="ECO:0000256" key="2">
    <source>
        <dbReference type="ARBA" id="ARBA00022723"/>
    </source>
</evidence>
<dbReference type="CDD" id="cd08070">
    <property type="entry name" value="MPN_like"/>
    <property type="match status" value="1"/>
</dbReference>